<evidence type="ECO:0000313" key="2">
    <source>
        <dbReference type="Proteomes" id="UP001196413"/>
    </source>
</evidence>
<gene>
    <name evidence="1" type="ORF">KIN20_020785</name>
</gene>
<reference evidence="1" key="1">
    <citation type="submission" date="2021-06" db="EMBL/GenBank/DDBJ databases">
        <title>Parelaphostrongylus tenuis whole genome reference sequence.</title>
        <authorList>
            <person name="Garwood T.J."/>
            <person name="Larsen P.A."/>
            <person name="Fountain-Jones N.M."/>
            <person name="Garbe J.R."/>
            <person name="Macchietto M.G."/>
            <person name="Kania S.A."/>
            <person name="Gerhold R.W."/>
            <person name="Richards J.E."/>
            <person name="Wolf T.M."/>
        </authorList>
    </citation>
    <scope>NUCLEOTIDE SEQUENCE</scope>
    <source>
        <strain evidence="1">MNPRO001-30</strain>
        <tissue evidence="1">Meninges</tissue>
    </source>
</reference>
<feature type="non-terminal residue" evidence="1">
    <location>
        <position position="84"/>
    </location>
</feature>
<accession>A0AAD5QTU3</accession>
<dbReference type="Proteomes" id="UP001196413">
    <property type="component" value="Unassembled WGS sequence"/>
</dbReference>
<name>A0AAD5QTU3_PARTN</name>
<evidence type="ECO:0000313" key="1">
    <source>
        <dbReference type="EMBL" id="KAJ1361512.1"/>
    </source>
</evidence>
<keyword evidence="2" id="KW-1185">Reference proteome</keyword>
<dbReference type="EMBL" id="JAHQIW010004219">
    <property type="protein sequence ID" value="KAJ1361512.1"/>
    <property type="molecule type" value="Genomic_DNA"/>
</dbReference>
<dbReference type="AlphaFoldDB" id="A0AAD5QTU3"/>
<protein>
    <submittedName>
        <fullName evidence="1">Uncharacterized protein</fullName>
    </submittedName>
</protein>
<sequence>MNGRQFGIGTVSTALLNSILQHHINSTVQRKIDLNVYDVLERQGRAAGLPDYIVTTILNQLTVNITYTPLECKRVVANPTRDVA</sequence>
<organism evidence="1 2">
    <name type="scientific">Parelaphostrongylus tenuis</name>
    <name type="common">Meningeal worm</name>
    <dbReference type="NCBI Taxonomy" id="148309"/>
    <lineage>
        <taxon>Eukaryota</taxon>
        <taxon>Metazoa</taxon>
        <taxon>Ecdysozoa</taxon>
        <taxon>Nematoda</taxon>
        <taxon>Chromadorea</taxon>
        <taxon>Rhabditida</taxon>
        <taxon>Rhabditina</taxon>
        <taxon>Rhabditomorpha</taxon>
        <taxon>Strongyloidea</taxon>
        <taxon>Metastrongylidae</taxon>
        <taxon>Parelaphostrongylus</taxon>
    </lineage>
</organism>
<comment type="caution">
    <text evidence="1">The sequence shown here is derived from an EMBL/GenBank/DDBJ whole genome shotgun (WGS) entry which is preliminary data.</text>
</comment>
<proteinExistence type="predicted"/>